<keyword evidence="2" id="KW-1133">Transmembrane helix</keyword>
<dbReference type="Proteomes" id="UP001558713">
    <property type="component" value="Unassembled WGS sequence"/>
</dbReference>
<comment type="caution">
    <text evidence="3">The sequence shown here is derived from an EMBL/GenBank/DDBJ whole genome shotgun (WGS) entry which is preliminary data.</text>
</comment>
<proteinExistence type="predicted"/>
<feature type="transmembrane region" description="Helical" evidence="2">
    <location>
        <begin position="64"/>
        <end position="88"/>
    </location>
</feature>
<dbReference type="EMBL" id="JBANAX010000456">
    <property type="protein sequence ID" value="KAL1208157.1"/>
    <property type="molecule type" value="Genomic_DNA"/>
</dbReference>
<dbReference type="PANTHER" id="PTHR33640:SF11">
    <property type="entry name" value="NUCLEOLAR-LIKE PROTEIN"/>
    <property type="match status" value="1"/>
</dbReference>
<organism evidence="3 4">
    <name type="scientific">Cardamine amara subsp. amara</name>
    <dbReference type="NCBI Taxonomy" id="228776"/>
    <lineage>
        <taxon>Eukaryota</taxon>
        <taxon>Viridiplantae</taxon>
        <taxon>Streptophyta</taxon>
        <taxon>Embryophyta</taxon>
        <taxon>Tracheophyta</taxon>
        <taxon>Spermatophyta</taxon>
        <taxon>Magnoliopsida</taxon>
        <taxon>eudicotyledons</taxon>
        <taxon>Gunneridae</taxon>
        <taxon>Pentapetalae</taxon>
        <taxon>rosids</taxon>
        <taxon>malvids</taxon>
        <taxon>Brassicales</taxon>
        <taxon>Brassicaceae</taxon>
        <taxon>Cardamineae</taxon>
        <taxon>Cardamine</taxon>
    </lineage>
</organism>
<accession>A0ABD1AN07</accession>
<dbReference type="PANTHER" id="PTHR33640">
    <property type="entry name" value="TRANSMEMBRANE PROTEIN"/>
    <property type="match status" value="1"/>
</dbReference>
<name>A0ABD1AN07_CARAN</name>
<feature type="compositionally biased region" description="Polar residues" evidence="1">
    <location>
        <begin position="219"/>
        <end position="228"/>
    </location>
</feature>
<evidence type="ECO:0000256" key="1">
    <source>
        <dbReference type="SAM" id="MobiDB-lite"/>
    </source>
</evidence>
<feature type="region of interest" description="Disordered" evidence="1">
    <location>
        <begin position="132"/>
        <end position="249"/>
    </location>
</feature>
<feature type="compositionally biased region" description="Basic and acidic residues" evidence="1">
    <location>
        <begin position="161"/>
        <end position="196"/>
    </location>
</feature>
<feature type="transmembrane region" description="Helical" evidence="2">
    <location>
        <begin position="29"/>
        <end position="52"/>
    </location>
</feature>
<keyword evidence="2" id="KW-0472">Membrane</keyword>
<dbReference type="AlphaFoldDB" id="A0ABD1AN07"/>
<keyword evidence="2" id="KW-0812">Transmembrane</keyword>
<feature type="compositionally biased region" description="Basic and acidic residues" evidence="1">
    <location>
        <begin position="234"/>
        <end position="249"/>
    </location>
</feature>
<feature type="compositionally biased region" description="Basic and acidic residues" evidence="1">
    <location>
        <begin position="132"/>
        <end position="151"/>
    </location>
</feature>
<reference evidence="3 4" key="1">
    <citation type="submission" date="2024-04" db="EMBL/GenBank/DDBJ databases">
        <title>Genome assembly C_amara_ONT_v2.</title>
        <authorList>
            <person name="Yant L."/>
            <person name="Moore C."/>
            <person name="Slenker M."/>
        </authorList>
    </citation>
    <scope>NUCLEOTIDE SEQUENCE [LARGE SCALE GENOMIC DNA]</scope>
    <source>
        <tissue evidence="3">Leaf</tissue>
    </source>
</reference>
<protein>
    <submittedName>
        <fullName evidence="3">Uncharacterized protein</fullName>
    </submittedName>
</protein>
<evidence type="ECO:0000313" key="3">
    <source>
        <dbReference type="EMBL" id="KAL1208157.1"/>
    </source>
</evidence>
<keyword evidence="4" id="KW-1185">Reference proteome</keyword>
<feature type="compositionally biased region" description="Basic and acidic residues" evidence="1">
    <location>
        <begin position="209"/>
        <end position="218"/>
    </location>
</feature>
<sequence>MDSLSTQKAKPRKMKVVVKKSRVQVLLDLFYRLIEVTVVMVTVAKLCYQLVITLESSGLTSFLINRHLAFVFGNAIVIALVVKCGFFVNQEPEARRNSNDFYDEFVRESSRGERSLQIDVMCREKQCGIESKAKQNTEENRAKQRSEDKGQSRAKQSMSENRTKQSTEDKSEKQKKTENSSKQSSGEDKETKDITVKRQRQNIAQNQEISRKSYERSQSENLQGTKKSSYGKLKRSETEISADRLDSDDELRYKIESFIARQRRNQKDEEFCII</sequence>
<evidence type="ECO:0000313" key="4">
    <source>
        <dbReference type="Proteomes" id="UP001558713"/>
    </source>
</evidence>
<gene>
    <name evidence="3" type="ORF">V5N11_034879</name>
</gene>
<evidence type="ECO:0000256" key="2">
    <source>
        <dbReference type="SAM" id="Phobius"/>
    </source>
</evidence>